<feature type="coiled-coil region" evidence="6">
    <location>
        <begin position="265"/>
        <end position="292"/>
    </location>
</feature>
<evidence type="ECO:0000256" key="3">
    <source>
        <dbReference type="ARBA" id="ARBA00022691"/>
    </source>
</evidence>
<dbReference type="Pfam" id="PF01189">
    <property type="entry name" value="Methyltr_RsmB-F"/>
    <property type="match status" value="1"/>
</dbReference>
<dbReference type="InterPro" id="IPR023267">
    <property type="entry name" value="RCMT"/>
</dbReference>
<dbReference type="AlphaFoldDB" id="A0A2N3PT29"/>
<dbReference type="InterPro" id="IPR029063">
    <property type="entry name" value="SAM-dependent_MTases_sf"/>
</dbReference>
<dbReference type="FunFam" id="3.40.50.150:FF:000257">
    <property type="entry name" value="16S rRNA methyltransferase"/>
    <property type="match status" value="1"/>
</dbReference>
<evidence type="ECO:0000256" key="6">
    <source>
        <dbReference type="SAM" id="Coils"/>
    </source>
</evidence>
<dbReference type="PANTHER" id="PTHR22807:SF61">
    <property type="entry name" value="NOL1_NOP2_SUN FAMILY PROTEIN _ ANTITERMINATION NUSB DOMAIN-CONTAINING PROTEIN"/>
    <property type="match status" value="1"/>
</dbReference>
<sequence length="429" mass="45520">MNTAAAIPGDARHAVLDALGKILRRNLALDEALHVNGLEERDRGFARLLLATTLRRLGQIDALIAHCLEHPLPVKAVTVQDILRLGTAQLLFLDVAAHAAVDTAVRLAKDAGQTAHVKLVNAVLRRLGREGPALSAAQDAARLNTPAWLWESWTAAYGEPSCRAIAIAHLTEAPLDISVSRDPESWAERLDAAILPTGTLRRPAGGAIAHLPGYDEGDWWVQDAAAALPARLLGDVRGKRIADLCAAPGGKTAQLAAAGAHVTALDRSAKRLERLQANLARLRLAADVETTDATSWRPDTPVDGVLLDAPCSATGTLRRHPDASWLKRPEDVAKLTATQSRLLAAAVEMVAPGGLIVYCTCSLQPEEGIDQVEALLAGGAPLRRRPITPSEVGGLVELITPAGDLRSLPCHLGEKGGMDGFFAARLERL</sequence>
<dbReference type="CDD" id="cd02440">
    <property type="entry name" value="AdoMet_MTases"/>
    <property type="match status" value="1"/>
</dbReference>
<reference evidence="9" key="1">
    <citation type="submission" date="2017-12" db="EMBL/GenBank/DDBJ databases">
        <title>Draft genome sequence of Telmatospirillum siberiense 26-4b1T, an acidotolerant peatland alphaproteobacterium potentially involved in sulfur cycling.</title>
        <authorList>
            <person name="Hausmann B."/>
            <person name="Pjevac P."/>
            <person name="Schreck K."/>
            <person name="Herbold C.W."/>
            <person name="Daims H."/>
            <person name="Wagner M."/>
            <person name="Pester M."/>
            <person name="Loy A."/>
        </authorList>
    </citation>
    <scope>NUCLEOTIDE SEQUENCE [LARGE SCALE GENOMIC DNA]</scope>
    <source>
        <strain evidence="9">26-4b1</strain>
    </source>
</reference>
<evidence type="ECO:0000313" key="9">
    <source>
        <dbReference type="Proteomes" id="UP000233293"/>
    </source>
</evidence>
<evidence type="ECO:0000313" key="8">
    <source>
        <dbReference type="EMBL" id="PKU23526.1"/>
    </source>
</evidence>
<dbReference type="OrthoDB" id="9810297at2"/>
<feature type="active site" description="Nucleophile" evidence="5">
    <location>
        <position position="361"/>
    </location>
</feature>
<dbReference type="InterPro" id="IPR001678">
    <property type="entry name" value="MeTrfase_RsmB-F_NOP2_dom"/>
</dbReference>
<keyword evidence="6" id="KW-0175">Coiled coil</keyword>
<name>A0A2N3PT29_9PROT</name>
<evidence type="ECO:0000259" key="7">
    <source>
        <dbReference type="PROSITE" id="PS51686"/>
    </source>
</evidence>
<comment type="similarity">
    <text evidence="5">Belongs to the class I-like SAM-binding methyltransferase superfamily. RsmB/NOP family.</text>
</comment>
<proteinExistence type="inferred from homology"/>
<keyword evidence="9" id="KW-1185">Reference proteome</keyword>
<dbReference type="GO" id="GO:0003723">
    <property type="term" value="F:RNA binding"/>
    <property type="evidence" value="ECO:0007669"/>
    <property type="project" value="UniProtKB-UniRule"/>
</dbReference>
<evidence type="ECO:0000256" key="5">
    <source>
        <dbReference type="PROSITE-ProRule" id="PRU01023"/>
    </source>
</evidence>
<dbReference type="Pfam" id="PF01029">
    <property type="entry name" value="NusB"/>
    <property type="match status" value="1"/>
</dbReference>
<dbReference type="PROSITE" id="PS51686">
    <property type="entry name" value="SAM_MT_RSMB_NOP"/>
    <property type="match status" value="1"/>
</dbReference>
<dbReference type="SUPFAM" id="SSF53335">
    <property type="entry name" value="S-adenosyl-L-methionine-dependent methyltransferases"/>
    <property type="match status" value="1"/>
</dbReference>
<dbReference type="GO" id="GO:0008173">
    <property type="term" value="F:RNA methyltransferase activity"/>
    <property type="evidence" value="ECO:0007669"/>
    <property type="project" value="InterPro"/>
</dbReference>
<evidence type="ECO:0000256" key="4">
    <source>
        <dbReference type="ARBA" id="ARBA00022884"/>
    </source>
</evidence>
<keyword evidence="4 5" id="KW-0694">RNA-binding</keyword>
<comment type="caution">
    <text evidence="8">The sequence shown here is derived from an EMBL/GenBank/DDBJ whole genome shotgun (WGS) entry which is preliminary data.</text>
</comment>
<dbReference type="PANTHER" id="PTHR22807">
    <property type="entry name" value="NOP2 YEAST -RELATED NOL1/NOP2/FMU SUN DOMAIN-CONTAINING"/>
    <property type="match status" value="1"/>
</dbReference>
<keyword evidence="2 5" id="KW-0808">Transferase</keyword>
<protein>
    <submittedName>
        <fullName evidence="8">MFS transporter</fullName>
    </submittedName>
</protein>
<dbReference type="InterPro" id="IPR006027">
    <property type="entry name" value="NusB_RsmB_TIM44"/>
</dbReference>
<dbReference type="InterPro" id="IPR035926">
    <property type="entry name" value="NusB-like_sf"/>
</dbReference>
<dbReference type="Gene3D" id="1.10.940.10">
    <property type="entry name" value="NusB-like"/>
    <property type="match status" value="1"/>
</dbReference>
<gene>
    <name evidence="8" type="ORF">CWS72_15760</name>
</gene>
<accession>A0A2N3PT29</accession>
<feature type="binding site" evidence="5">
    <location>
        <position position="308"/>
    </location>
    <ligand>
        <name>S-adenosyl-L-methionine</name>
        <dbReference type="ChEBI" id="CHEBI:59789"/>
    </ligand>
</feature>
<dbReference type="InterPro" id="IPR049560">
    <property type="entry name" value="MeTrfase_RsmB-F_NOP2_cat"/>
</dbReference>
<evidence type="ECO:0000256" key="1">
    <source>
        <dbReference type="ARBA" id="ARBA00022603"/>
    </source>
</evidence>
<keyword evidence="1 5" id="KW-0489">Methyltransferase</keyword>
<feature type="binding site" evidence="5">
    <location>
        <begin position="245"/>
        <end position="251"/>
    </location>
    <ligand>
        <name>S-adenosyl-L-methionine</name>
        <dbReference type="ChEBI" id="CHEBI:59789"/>
    </ligand>
</feature>
<keyword evidence="3 5" id="KW-0949">S-adenosyl-L-methionine</keyword>
<dbReference type="RefSeq" id="WP_101251589.1">
    <property type="nucleotide sequence ID" value="NZ_PIUM01000019.1"/>
</dbReference>
<feature type="domain" description="SAM-dependent MTase RsmB/NOP-type" evidence="7">
    <location>
        <begin position="153"/>
        <end position="429"/>
    </location>
</feature>
<dbReference type="Proteomes" id="UP000233293">
    <property type="component" value="Unassembled WGS sequence"/>
</dbReference>
<dbReference type="SUPFAM" id="SSF48013">
    <property type="entry name" value="NusB-like"/>
    <property type="match status" value="1"/>
</dbReference>
<dbReference type="EMBL" id="PIUM01000019">
    <property type="protein sequence ID" value="PKU23526.1"/>
    <property type="molecule type" value="Genomic_DNA"/>
</dbReference>
<dbReference type="PRINTS" id="PR02008">
    <property type="entry name" value="RCMTFAMILY"/>
</dbReference>
<feature type="binding site" evidence="5">
    <location>
        <position position="292"/>
    </location>
    <ligand>
        <name>S-adenosyl-L-methionine</name>
        <dbReference type="ChEBI" id="CHEBI:59789"/>
    </ligand>
</feature>
<evidence type="ECO:0000256" key="2">
    <source>
        <dbReference type="ARBA" id="ARBA00022679"/>
    </source>
</evidence>
<dbReference type="GO" id="GO:0001510">
    <property type="term" value="P:RNA methylation"/>
    <property type="evidence" value="ECO:0007669"/>
    <property type="project" value="InterPro"/>
</dbReference>
<dbReference type="Gene3D" id="3.40.50.150">
    <property type="entry name" value="Vaccinia Virus protein VP39"/>
    <property type="match status" value="1"/>
</dbReference>
<dbReference type="GO" id="GO:0006355">
    <property type="term" value="P:regulation of DNA-templated transcription"/>
    <property type="evidence" value="ECO:0007669"/>
    <property type="project" value="InterPro"/>
</dbReference>
<feature type="binding site" evidence="5">
    <location>
        <position position="266"/>
    </location>
    <ligand>
        <name>S-adenosyl-L-methionine</name>
        <dbReference type="ChEBI" id="CHEBI:59789"/>
    </ligand>
</feature>
<organism evidence="8 9">
    <name type="scientific">Telmatospirillum siberiense</name>
    <dbReference type="NCBI Taxonomy" id="382514"/>
    <lineage>
        <taxon>Bacteria</taxon>
        <taxon>Pseudomonadati</taxon>
        <taxon>Pseudomonadota</taxon>
        <taxon>Alphaproteobacteria</taxon>
        <taxon>Rhodospirillales</taxon>
        <taxon>Rhodospirillaceae</taxon>
        <taxon>Telmatospirillum</taxon>
    </lineage>
</organism>